<keyword evidence="1" id="KW-0732">Signal</keyword>
<dbReference type="PANTHER" id="PTHR46066">
    <property type="entry name" value="CHITINASE DOMAIN-CONTAINING PROTEIN 1 FAMILY MEMBER"/>
    <property type="match status" value="1"/>
</dbReference>
<reference evidence="2 3" key="1">
    <citation type="submission" date="2016-10" db="EMBL/GenBank/DDBJ databases">
        <authorList>
            <person name="de Groot N.N."/>
        </authorList>
    </citation>
    <scope>NUCLEOTIDE SEQUENCE [LARGE SCALE GENOMIC DNA]</scope>
    <source>
        <strain evidence="2 3">S137</strain>
    </source>
</reference>
<dbReference type="InterPro" id="IPR029070">
    <property type="entry name" value="Chitinase_insertion_sf"/>
</dbReference>
<dbReference type="SUPFAM" id="SSF51445">
    <property type="entry name" value="(Trans)glycosidases"/>
    <property type="match status" value="1"/>
</dbReference>
<gene>
    <name evidence="2" type="ORF">SAMN05216366_10525</name>
</gene>
<dbReference type="RefSeq" id="WP_074571538.1">
    <property type="nucleotide sequence ID" value="NZ_FNJQ01000005.1"/>
</dbReference>
<sequence length="345" mass="37462">MRKHIHILALALSLALSAGCAQSAPLKSGAHPQVELSAWAAQWDAGRGVAEYKQLKHHLTGVSAFTASYNSEDKLVLPAEIKEIVQSARKEGNAKRYLSITNDWQDAKGKKHAKDTALLKRLLAGDEQKEAVVREMVAAAQKADCTGVELDYEAFYKDKDLLQAYLGLTYKLSAACLKENLDLRIVLEPGMPMDAGFCKGPEYVVMLYNLHGGHSGPGPKADAGFIHKTIQKMAALPGRKAVALATGGCLWEDYGLLGLKKGPVRFVDEAEAASLAKAHALAPERDEASAALHGTYEENGHHYELWYADSETINAWIKAAADEGISSISLWRLGGNMDIKNVRTK</sequence>
<dbReference type="Proteomes" id="UP000182412">
    <property type="component" value="Unassembled WGS sequence"/>
</dbReference>
<dbReference type="OrthoDB" id="1633417at2"/>
<accession>A0A1H0PGR0</accession>
<proteinExistence type="predicted"/>
<dbReference type="InterPro" id="IPR017853">
    <property type="entry name" value="GH"/>
</dbReference>
<organism evidence="2 3">
    <name type="scientific">Selenomonas ruminantium</name>
    <dbReference type="NCBI Taxonomy" id="971"/>
    <lineage>
        <taxon>Bacteria</taxon>
        <taxon>Bacillati</taxon>
        <taxon>Bacillota</taxon>
        <taxon>Negativicutes</taxon>
        <taxon>Selenomonadales</taxon>
        <taxon>Selenomonadaceae</taxon>
        <taxon>Selenomonas</taxon>
    </lineage>
</organism>
<dbReference type="EMBL" id="FNJQ01000005">
    <property type="protein sequence ID" value="SDP03825.1"/>
    <property type="molecule type" value="Genomic_DNA"/>
</dbReference>
<dbReference type="PANTHER" id="PTHR46066:SF2">
    <property type="entry name" value="CHITINASE DOMAIN-CONTAINING PROTEIN 1"/>
    <property type="match status" value="1"/>
</dbReference>
<feature type="chain" id="PRO_5010267149" description="Glycosyl hydrolases family 18" evidence="1">
    <location>
        <begin position="24"/>
        <end position="345"/>
    </location>
</feature>
<name>A0A1H0PGR0_SELRU</name>
<dbReference type="AlphaFoldDB" id="A0A1H0PGR0"/>
<evidence type="ECO:0008006" key="4">
    <source>
        <dbReference type="Google" id="ProtNLM"/>
    </source>
</evidence>
<dbReference type="Gene3D" id="3.20.20.80">
    <property type="entry name" value="Glycosidases"/>
    <property type="match status" value="1"/>
</dbReference>
<dbReference type="PROSITE" id="PS51257">
    <property type="entry name" value="PROKAR_LIPOPROTEIN"/>
    <property type="match status" value="1"/>
</dbReference>
<evidence type="ECO:0000256" key="1">
    <source>
        <dbReference type="SAM" id="SignalP"/>
    </source>
</evidence>
<protein>
    <recommendedName>
        <fullName evidence="4">Glycosyl hydrolases family 18</fullName>
    </recommendedName>
</protein>
<evidence type="ECO:0000313" key="2">
    <source>
        <dbReference type="EMBL" id="SDP03825.1"/>
    </source>
</evidence>
<evidence type="ECO:0000313" key="3">
    <source>
        <dbReference type="Proteomes" id="UP000182412"/>
    </source>
</evidence>
<feature type="signal peptide" evidence="1">
    <location>
        <begin position="1"/>
        <end position="23"/>
    </location>
</feature>
<dbReference type="Gene3D" id="3.10.50.10">
    <property type="match status" value="1"/>
</dbReference>